<dbReference type="PROSITE" id="PS00198">
    <property type="entry name" value="4FE4S_FER_1"/>
    <property type="match status" value="1"/>
</dbReference>
<comment type="caution">
    <text evidence="5">The sequence shown here is derived from an EMBL/GenBank/DDBJ whole genome shotgun (WGS) entry which is preliminary data.</text>
</comment>
<feature type="domain" description="4Fe-4S ferredoxin-type" evidence="4">
    <location>
        <begin position="33"/>
        <end position="62"/>
    </location>
</feature>
<keyword evidence="1" id="KW-0479">Metal-binding</keyword>
<keyword evidence="2" id="KW-0408">Iron</keyword>
<evidence type="ECO:0000313" key="5">
    <source>
        <dbReference type="EMBL" id="MBM6921275.1"/>
    </source>
</evidence>
<proteinExistence type="predicted"/>
<dbReference type="Gene3D" id="3.30.70.20">
    <property type="match status" value="1"/>
</dbReference>
<gene>
    <name evidence="5" type="ORF">H6A12_08920</name>
</gene>
<evidence type="ECO:0000313" key="6">
    <source>
        <dbReference type="Proteomes" id="UP000774750"/>
    </source>
</evidence>
<dbReference type="InterPro" id="IPR017896">
    <property type="entry name" value="4Fe4S_Fe-S-bd"/>
</dbReference>
<keyword evidence="3" id="KW-0411">Iron-sulfur</keyword>
<dbReference type="GO" id="GO:0051536">
    <property type="term" value="F:iron-sulfur cluster binding"/>
    <property type="evidence" value="ECO:0007669"/>
    <property type="project" value="UniProtKB-KW"/>
</dbReference>
<accession>A0A938X7E2</accession>
<feature type="domain" description="4Fe-4S ferredoxin-type" evidence="4">
    <location>
        <begin position="4"/>
        <end position="30"/>
    </location>
</feature>
<dbReference type="EMBL" id="JACJKY010000014">
    <property type="protein sequence ID" value="MBM6921275.1"/>
    <property type="molecule type" value="Genomic_DNA"/>
</dbReference>
<protein>
    <submittedName>
        <fullName evidence="5">4Fe-4S binding protein</fullName>
    </submittedName>
</protein>
<reference evidence="5" key="1">
    <citation type="submission" date="2020-08" db="EMBL/GenBank/DDBJ databases">
        <authorList>
            <person name="Cejkova D."/>
            <person name="Kubasova T."/>
            <person name="Jahodarova E."/>
            <person name="Rychlik I."/>
        </authorList>
    </citation>
    <scope>NUCLEOTIDE SEQUENCE</scope>
    <source>
        <strain evidence="5">An559</strain>
    </source>
</reference>
<name>A0A938X7E2_9FIRM</name>
<evidence type="ECO:0000256" key="1">
    <source>
        <dbReference type="ARBA" id="ARBA00022723"/>
    </source>
</evidence>
<dbReference type="AlphaFoldDB" id="A0A938X7E2"/>
<evidence type="ECO:0000256" key="2">
    <source>
        <dbReference type="ARBA" id="ARBA00023004"/>
    </source>
</evidence>
<dbReference type="GO" id="GO:0046872">
    <property type="term" value="F:metal ion binding"/>
    <property type="evidence" value="ECO:0007669"/>
    <property type="project" value="UniProtKB-KW"/>
</dbReference>
<dbReference type="SUPFAM" id="SSF54862">
    <property type="entry name" value="4Fe-4S ferredoxins"/>
    <property type="match status" value="1"/>
</dbReference>
<dbReference type="Pfam" id="PF14697">
    <property type="entry name" value="Fer4_21"/>
    <property type="match status" value="1"/>
</dbReference>
<reference evidence="5" key="2">
    <citation type="journal article" date="2021" name="Sci. Rep.">
        <title>The distribution of antibiotic resistance genes in chicken gut microbiota commensals.</title>
        <authorList>
            <person name="Juricova H."/>
            <person name="Matiasovicova J."/>
            <person name="Kubasova T."/>
            <person name="Cejkova D."/>
            <person name="Rychlik I."/>
        </authorList>
    </citation>
    <scope>NUCLEOTIDE SEQUENCE</scope>
    <source>
        <strain evidence="5">An559</strain>
    </source>
</reference>
<evidence type="ECO:0000256" key="3">
    <source>
        <dbReference type="ARBA" id="ARBA00023014"/>
    </source>
</evidence>
<keyword evidence="6" id="KW-1185">Reference proteome</keyword>
<sequence length="63" mass="6556">MAKRKAVVDKTHCVACGCCTTACKLHAITVFRGIYAQVSDRCVGCAKCAAMCPADAISMEAAT</sequence>
<dbReference type="InterPro" id="IPR017900">
    <property type="entry name" value="4Fe4S_Fe_S_CS"/>
</dbReference>
<dbReference type="Proteomes" id="UP000774750">
    <property type="component" value="Unassembled WGS sequence"/>
</dbReference>
<dbReference type="RefSeq" id="WP_204447051.1">
    <property type="nucleotide sequence ID" value="NZ_JACJKY010000014.1"/>
</dbReference>
<dbReference type="PROSITE" id="PS51379">
    <property type="entry name" value="4FE4S_FER_2"/>
    <property type="match status" value="2"/>
</dbReference>
<organism evidence="5 6">
    <name type="scientific">Merdimmobilis hominis</name>
    <dbReference type="NCBI Taxonomy" id="2897707"/>
    <lineage>
        <taxon>Bacteria</taxon>
        <taxon>Bacillati</taxon>
        <taxon>Bacillota</taxon>
        <taxon>Clostridia</taxon>
        <taxon>Eubacteriales</taxon>
        <taxon>Oscillospiraceae</taxon>
        <taxon>Merdimmobilis</taxon>
    </lineage>
</organism>
<evidence type="ECO:0000259" key="4">
    <source>
        <dbReference type="PROSITE" id="PS51379"/>
    </source>
</evidence>